<feature type="active site" evidence="2">
    <location>
        <position position="172"/>
    </location>
</feature>
<reference evidence="5 6" key="1">
    <citation type="submission" date="2022-04" db="EMBL/GenBank/DDBJ databases">
        <authorList>
            <person name="Ye Y.-Q."/>
            <person name="Du Z.-J."/>
        </authorList>
    </citation>
    <scope>NUCLEOTIDE SEQUENCE [LARGE SCALE GENOMIC DNA]</scope>
    <source>
        <strain evidence="5 6">A6E488</strain>
    </source>
</reference>
<dbReference type="Pfam" id="PF09130">
    <property type="entry name" value="DUF1932"/>
    <property type="match status" value="1"/>
</dbReference>
<evidence type="ECO:0000313" key="5">
    <source>
        <dbReference type="EMBL" id="MCT8974801.1"/>
    </source>
</evidence>
<dbReference type="InterPro" id="IPR015814">
    <property type="entry name" value="Pgluconate_DH_NAD-bd_C"/>
</dbReference>
<dbReference type="Proteomes" id="UP001320898">
    <property type="component" value="Unassembled WGS sequence"/>
</dbReference>
<dbReference type="RefSeq" id="WP_261618389.1">
    <property type="nucleotide sequence ID" value="NZ_JALIDZ010000015.1"/>
</dbReference>
<protein>
    <submittedName>
        <fullName evidence="5">DUF1932 domain-containing protein</fullName>
    </submittedName>
</protein>
<dbReference type="SUPFAM" id="SSF48179">
    <property type="entry name" value="6-phosphogluconate dehydrogenase C-terminal domain-like"/>
    <property type="match status" value="1"/>
</dbReference>
<dbReference type="Gene3D" id="1.10.1040.10">
    <property type="entry name" value="N-(1-d-carboxylethyl)-l-norvaline Dehydrogenase, domain 2"/>
    <property type="match status" value="1"/>
</dbReference>
<dbReference type="InterPro" id="IPR013328">
    <property type="entry name" value="6PGD_dom2"/>
</dbReference>
<dbReference type="GO" id="GO:0016491">
    <property type="term" value="F:oxidoreductase activity"/>
    <property type="evidence" value="ECO:0007669"/>
    <property type="project" value="UniProtKB-KW"/>
</dbReference>
<proteinExistence type="predicted"/>
<gene>
    <name evidence="5" type="ORF">MUB46_23335</name>
</gene>
<accession>A0AAW5R3F4</accession>
<dbReference type="InterPro" id="IPR006115">
    <property type="entry name" value="6PGDH_NADP-bd"/>
</dbReference>
<dbReference type="EMBL" id="JALIDZ010000015">
    <property type="protein sequence ID" value="MCT8974801.1"/>
    <property type="molecule type" value="Genomic_DNA"/>
</dbReference>
<name>A0AAW5R3F4_9HYPH</name>
<dbReference type="InterPro" id="IPR008927">
    <property type="entry name" value="6-PGluconate_DH-like_C_sf"/>
</dbReference>
<dbReference type="PIRSF" id="PIRSF000103">
    <property type="entry name" value="HIBADH"/>
    <property type="match status" value="1"/>
</dbReference>
<evidence type="ECO:0000256" key="2">
    <source>
        <dbReference type="PIRSR" id="PIRSR000103-1"/>
    </source>
</evidence>
<dbReference type="Pfam" id="PF03446">
    <property type="entry name" value="NAD_binding_2"/>
    <property type="match status" value="1"/>
</dbReference>
<feature type="domain" description="6-phosphogluconate dehydrogenase NADP-binding" evidence="3">
    <location>
        <begin position="2"/>
        <end position="143"/>
    </location>
</feature>
<keyword evidence="6" id="KW-1185">Reference proteome</keyword>
<evidence type="ECO:0000259" key="3">
    <source>
        <dbReference type="Pfam" id="PF03446"/>
    </source>
</evidence>
<sequence>MRIGFIGFGEAGRAFADTLADKGVEHFATYDILFDAEGMDGPTANIARQRNVHPLAHPSDVAAESDWVISAVTAASSLDAARECATCLEDRHVFIDINSVSPGRKRVSSQLLTSSRAAYVDMAVMGPVHPRGHATPVLLAGPAARSIERDLGRLGFEYEIVSDDIGEATAIKMVRSLFVKGLEAITVEMLLAARASGCLDRVVASLAASFPGLGWEKFADYELERVARHGIRRGAEMEESAVTLRELGLNGDIAAAIAAAQTRIGALGILPKGKNTAADIDALLAALKPGAKR</sequence>
<dbReference type="AlphaFoldDB" id="A0AAW5R3F4"/>
<comment type="caution">
    <text evidence="5">The sequence shown here is derived from an EMBL/GenBank/DDBJ whole genome shotgun (WGS) entry which is preliminary data.</text>
</comment>
<organism evidence="5 6">
    <name type="scientific">Microbaculum marinisediminis</name>
    <dbReference type="NCBI Taxonomy" id="2931392"/>
    <lineage>
        <taxon>Bacteria</taxon>
        <taxon>Pseudomonadati</taxon>
        <taxon>Pseudomonadota</taxon>
        <taxon>Alphaproteobacteria</taxon>
        <taxon>Hyphomicrobiales</taxon>
        <taxon>Tepidamorphaceae</taxon>
        <taxon>Microbaculum</taxon>
    </lineage>
</organism>
<dbReference type="GO" id="GO:0050661">
    <property type="term" value="F:NADP binding"/>
    <property type="evidence" value="ECO:0007669"/>
    <property type="project" value="InterPro"/>
</dbReference>
<dbReference type="InterPro" id="IPR015815">
    <property type="entry name" value="HIBADH-related"/>
</dbReference>
<feature type="domain" description="Phosphogluconate dehydrogenase NAD-binding putative C-terminal" evidence="4">
    <location>
        <begin position="193"/>
        <end position="263"/>
    </location>
</feature>
<dbReference type="Gene3D" id="3.40.50.720">
    <property type="entry name" value="NAD(P)-binding Rossmann-like Domain"/>
    <property type="match status" value="1"/>
</dbReference>
<dbReference type="SUPFAM" id="SSF51735">
    <property type="entry name" value="NAD(P)-binding Rossmann-fold domains"/>
    <property type="match status" value="1"/>
</dbReference>
<evidence type="ECO:0000313" key="6">
    <source>
        <dbReference type="Proteomes" id="UP001320898"/>
    </source>
</evidence>
<keyword evidence="1" id="KW-0560">Oxidoreductase</keyword>
<evidence type="ECO:0000259" key="4">
    <source>
        <dbReference type="Pfam" id="PF09130"/>
    </source>
</evidence>
<dbReference type="InterPro" id="IPR036291">
    <property type="entry name" value="NAD(P)-bd_dom_sf"/>
</dbReference>
<evidence type="ECO:0000256" key="1">
    <source>
        <dbReference type="ARBA" id="ARBA00023002"/>
    </source>
</evidence>